<feature type="transmembrane region" description="Helical" evidence="8">
    <location>
        <begin position="22"/>
        <end position="43"/>
    </location>
</feature>
<dbReference type="GO" id="GO:0006813">
    <property type="term" value="P:potassium ion transport"/>
    <property type="evidence" value="ECO:0007669"/>
    <property type="project" value="InterPro"/>
</dbReference>
<dbReference type="SUPFAM" id="SSF81340">
    <property type="entry name" value="Clc chloride channel"/>
    <property type="match status" value="1"/>
</dbReference>
<evidence type="ECO:0000256" key="1">
    <source>
        <dbReference type="ARBA" id="ARBA00004141"/>
    </source>
</evidence>
<gene>
    <name evidence="10" type="ORF">SAMN05421842_11280</name>
</gene>
<evidence type="ECO:0000259" key="9">
    <source>
        <dbReference type="PROSITE" id="PS51202"/>
    </source>
</evidence>
<dbReference type="GO" id="GO:0005886">
    <property type="term" value="C:plasma membrane"/>
    <property type="evidence" value="ECO:0007669"/>
    <property type="project" value="TreeGrafter"/>
</dbReference>
<dbReference type="GO" id="GO:0005247">
    <property type="term" value="F:voltage-gated chloride channel activity"/>
    <property type="evidence" value="ECO:0007669"/>
    <property type="project" value="TreeGrafter"/>
</dbReference>
<keyword evidence="5" id="KW-0406">Ion transport</keyword>
<dbReference type="SUPFAM" id="SSF116726">
    <property type="entry name" value="TrkA C-terminal domain-like"/>
    <property type="match status" value="1"/>
</dbReference>
<dbReference type="CDD" id="cd01031">
    <property type="entry name" value="EriC"/>
    <property type="match status" value="1"/>
</dbReference>
<dbReference type="EMBL" id="FOMG01000012">
    <property type="protein sequence ID" value="SFC89485.1"/>
    <property type="molecule type" value="Genomic_DNA"/>
</dbReference>
<keyword evidence="11" id="KW-1185">Reference proteome</keyword>
<keyword evidence="4 8" id="KW-1133">Transmembrane helix</keyword>
<evidence type="ECO:0000256" key="3">
    <source>
        <dbReference type="ARBA" id="ARBA00022692"/>
    </source>
</evidence>
<keyword evidence="6 8" id="KW-0472">Membrane</keyword>
<organism evidence="10 11">
    <name type="scientific">Clostridium uliginosum</name>
    <dbReference type="NCBI Taxonomy" id="119641"/>
    <lineage>
        <taxon>Bacteria</taxon>
        <taxon>Bacillati</taxon>
        <taxon>Bacillota</taxon>
        <taxon>Clostridia</taxon>
        <taxon>Eubacteriales</taxon>
        <taxon>Clostridiaceae</taxon>
        <taxon>Clostridium</taxon>
    </lineage>
</organism>
<evidence type="ECO:0000256" key="6">
    <source>
        <dbReference type="ARBA" id="ARBA00023136"/>
    </source>
</evidence>
<dbReference type="InterPro" id="IPR001807">
    <property type="entry name" value="ClC"/>
</dbReference>
<dbReference type="PRINTS" id="PR00762">
    <property type="entry name" value="CLCHANNEL"/>
</dbReference>
<reference evidence="10 11" key="1">
    <citation type="submission" date="2016-10" db="EMBL/GenBank/DDBJ databases">
        <authorList>
            <person name="de Groot N.N."/>
        </authorList>
    </citation>
    <scope>NUCLEOTIDE SEQUENCE [LARGE SCALE GENOMIC DNA]</scope>
    <source>
        <strain evidence="10 11">DSM 12992</strain>
    </source>
</reference>
<dbReference type="PANTHER" id="PTHR45711:SF6">
    <property type="entry name" value="CHLORIDE CHANNEL PROTEIN"/>
    <property type="match status" value="1"/>
</dbReference>
<comment type="subcellular location">
    <subcellularLocation>
        <location evidence="1">Membrane</location>
        <topology evidence="1">Multi-pass membrane protein</topology>
    </subcellularLocation>
</comment>
<dbReference type="STRING" id="119641.SAMN05421842_11280"/>
<dbReference type="AlphaFoldDB" id="A0A1I1MWE6"/>
<dbReference type="Pfam" id="PF02080">
    <property type="entry name" value="TrkA_C"/>
    <property type="match status" value="1"/>
</dbReference>
<feature type="transmembrane region" description="Helical" evidence="8">
    <location>
        <begin position="272"/>
        <end position="295"/>
    </location>
</feature>
<evidence type="ECO:0000256" key="8">
    <source>
        <dbReference type="SAM" id="Phobius"/>
    </source>
</evidence>
<feature type="transmembrane region" description="Helical" evidence="8">
    <location>
        <begin position="63"/>
        <end position="83"/>
    </location>
</feature>
<feature type="transmembrane region" description="Helical" evidence="8">
    <location>
        <begin position="231"/>
        <end position="251"/>
    </location>
</feature>
<evidence type="ECO:0000256" key="4">
    <source>
        <dbReference type="ARBA" id="ARBA00022989"/>
    </source>
</evidence>
<keyword evidence="7" id="KW-0868">Chloride</keyword>
<dbReference type="PROSITE" id="PS51202">
    <property type="entry name" value="RCK_C"/>
    <property type="match status" value="1"/>
</dbReference>
<feature type="transmembrane region" description="Helical" evidence="8">
    <location>
        <begin position="335"/>
        <end position="354"/>
    </location>
</feature>
<sequence>MDENASEVKKILNNRKNLKFKLVLESAVIGILVGLIIVCNRILVSKLSYIFNYIYKLSNGSPTKILVLFLGLILLGYFVGCLLKREPMISGSGIPQVEGILIKKIEVNPLRVLIYKFIGGTVALSAGLSVGREGPSVQMGASIAQVFAKLFKRQNLEEQFLLTSGASAGLSAAFNAPLSGVMFALEEVHKNFSPLVLLSAISSSIMADFVCKEFLGLKPALVFSNVQVFPLSYYFALPLLGIVLGISGMIFNKGILKSQMLYGKLKSVPVQVKVIIPFLVTGVVGLSAPILLGGGSNLIESLADGGFTLKLLFIFLLFKFLLTLICFGSGTPGGIFFPLLVLGAIVGNIFGIAFCNFTDLPMLYVVNFIIFGMAGHFASTVKSPITGIILITEMTGSFEHLLALTIVVITAYIVSDVLNCSPIYESLLNNLLNKKNNVKESEQLKGNDRIKTLLEISVCMGSYIEEKKIKEISWPKKCLVVSIKRGDKEIIPKGNTKILNGDYLVVMVNETESGEALEKIKSLASEFNN</sequence>
<dbReference type="Gene3D" id="1.10.3080.10">
    <property type="entry name" value="Clc chloride channel"/>
    <property type="match status" value="1"/>
</dbReference>
<keyword evidence="3 8" id="KW-0812">Transmembrane</keyword>
<evidence type="ECO:0000256" key="2">
    <source>
        <dbReference type="ARBA" id="ARBA00022448"/>
    </source>
</evidence>
<proteinExistence type="predicted"/>
<name>A0A1I1MWE6_9CLOT</name>
<dbReference type="InterPro" id="IPR006037">
    <property type="entry name" value="RCK_C"/>
</dbReference>
<feature type="domain" description="RCK C-terminal" evidence="9">
    <location>
        <begin position="439"/>
        <end position="523"/>
    </location>
</feature>
<keyword evidence="2" id="KW-0813">Transport</keyword>
<dbReference type="Proteomes" id="UP000199263">
    <property type="component" value="Unassembled WGS sequence"/>
</dbReference>
<protein>
    <submittedName>
        <fullName evidence="10">H+/Cl-antiporter ClcA</fullName>
    </submittedName>
</protein>
<dbReference type="InterPro" id="IPR014743">
    <property type="entry name" value="Cl-channel_core"/>
</dbReference>
<dbReference type="GO" id="GO:0008324">
    <property type="term" value="F:monoatomic cation transmembrane transporter activity"/>
    <property type="evidence" value="ECO:0007669"/>
    <property type="project" value="InterPro"/>
</dbReference>
<evidence type="ECO:0000256" key="7">
    <source>
        <dbReference type="ARBA" id="ARBA00023214"/>
    </source>
</evidence>
<feature type="transmembrane region" description="Helical" evidence="8">
    <location>
        <begin position="401"/>
        <end position="424"/>
    </location>
</feature>
<feature type="transmembrane region" description="Helical" evidence="8">
    <location>
        <begin position="360"/>
        <end position="381"/>
    </location>
</feature>
<evidence type="ECO:0000313" key="10">
    <source>
        <dbReference type="EMBL" id="SFC89485.1"/>
    </source>
</evidence>
<dbReference type="InterPro" id="IPR036721">
    <property type="entry name" value="RCK_C_sf"/>
</dbReference>
<dbReference type="PANTHER" id="PTHR45711">
    <property type="entry name" value="CHLORIDE CHANNEL PROTEIN"/>
    <property type="match status" value="1"/>
</dbReference>
<feature type="transmembrane region" description="Helical" evidence="8">
    <location>
        <begin position="307"/>
        <end position="328"/>
    </location>
</feature>
<evidence type="ECO:0000313" key="11">
    <source>
        <dbReference type="Proteomes" id="UP000199263"/>
    </source>
</evidence>
<dbReference type="RefSeq" id="WP_242943305.1">
    <property type="nucleotide sequence ID" value="NZ_FOMG01000012.1"/>
</dbReference>
<accession>A0A1I1MWE6</accession>
<dbReference type="Pfam" id="PF00654">
    <property type="entry name" value="Voltage_CLC"/>
    <property type="match status" value="1"/>
</dbReference>
<evidence type="ECO:0000256" key="5">
    <source>
        <dbReference type="ARBA" id="ARBA00023065"/>
    </source>
</evidence>
<dbReference type="Gene3D" id="3.30.70.1450">
    <property type="entry name" value="Regulator of K+ conductance, C-terminal domain"/>
    <property type="match status" value="1"/>
</dbReference>